<accession>U9TGG3</accession>
<protein>
    <submittedName>
        <fullName evidence="2">Uncharacterized protein</fullName>
    </submittedName>
</protein>
<name>U9TGG3_RHIID</name>
<feature type="region of interest" description="Disordered" evidence="1">
    <location>
        <begin position="302"/>
        <end position="329"/>
    </location>
</feature>
<dbReference type="HOGENOM" id="CLU_702366_0_0_1"/>
<dbReference type="AlphaFoldDB" id="U9TGG3"/>
<dbReference type="VEuPathDB" id="FungiDB:RhiirFUN_022665"/>
<organism evidence="2">
    <name type="scientific">Rhizophagus irregularis (strain DAOM 181602 / DAOM 197198 / MUCL 43194)</name>
    <name type="common">Arbuscular mycorrhizal fungus</name>
    <name type="synonym">Glomus intraradices</name>
    <dbReference type="NCBI Taxonomy" id="747089"/>
    <lineage>
        <taxon>Eukaryota</taxon>
        <taxon>Fungi</taxon>
        <taxon>Fungi incertae sedis</taxon>
        <taxon>Mucoromycota</taxon>
        <taxon>Glomeromycotina</taxon>
        <taxon>Glomeromycetes</taxon>
        <taxon>Glomerales</taxon>
        <taxon>Glomeraceae</taxon>
        <taxon>Rhizophagus</taxon>
    </lineage>
</organism>
<dbReference type="EMBL" id="KI290554">
    <property type="protein sequence ID" value="ESA07264.1"/>
    <property type="molecule type" value="Genomic_DNA"/>
</dbReference>
<sequence>MEVFEKFQCGCKCGCCCVCGCKQNPQILFPVASYQPYQTIVQSNVGYENQNFSSEISEIDLHGINAQINLQIYNEINRHNNHHMNKNNEWSNETITTNINTNSNFIAESLNHDHLNGRANTNKRKKKYKNNLNNPNNPYYNVRAENIKKKQFTFNLYCLPYGDLSPKIPRKTAELRSAGLIKGLTISNDDLNDKIKNAIEELFPCLKGKTWRFFRCKTTSDLEVANEPEIGWNAVYIPTILSNNQIYHNGPTAATYYPNQSFLPSAVYRQDFALDELEYTMPNIVNEPEGPQATYPAILTTPQPSFTPAVDPQQRKVTKNKNRHDPYNIPTKVARNINKKKPINFGLTFVEDIEQKRPIPKKYEPKGAWEFLKCESFKLVPANIQLTISELEG</sequence>
<evidence type="ECO:0000256" key="1">
    <source>
        <dbReference type="SAM" id="MobiDB-lite"/>
    </source>
</evidence>
<dbReference type="VEuPathDB" id="FungiDB:RhiirFUN_022666"/>
<evidence type="ECO:0000313" key="2">
    <source>
        <dbReference type="EMBL" id="ESA07264.1"/>
    </source>
</evidence>
<gene>
    <name evidence="2" type="ORF">GLOINDRAFT_33106</name>
</gene>
<reference evidence="2" key="1">
    <citation type="submission" date="2013-07" db="EMBL/GenBank/DDBJ databases">
        <title>The genome of an arbuscular mycorrhizal fungus provides insights into the evolution of the oldest plant symbiosis.</title>
        <authorList>
            <consortium name="DOE Joint Genome Institute"/>
            <person name="Tisserant E."/>
            <person name="Malbreil M."/>
            <person name="Kuo A."/>
            <person name="Kohler A."/>
            <person name="Symeonidi A."/>
            <person name="Balestrini R."/>
            <person name="Charron P."/>
            <person name="Duensing N."/>
            <person name="Frei-dit-Frey N."/>
            <person name="Gianinazzi-Pearson V."/>
            <person name="Gilbert B."/>
            <person name="Handa Y."/>
            <person name="Hijri M."/>
            <person name="Kaul R."/>
            <person name="Kawaguchi M."/>
            <person name="Krajinski F."/>
            <person name="Lammers P."/>
            <person name="Lapierre D."/>
            <person name="Masclaux F.G."/>
            <person name="Murat C."/>
            <person name="Morin E."/>
            <person name="Ndikumana S."/>
            <person name="Pagni M."/>
            <person name="Petitpierre D."/>
            <person name="Requena N."/>
            <person name="Rosikiewicz P."/>
            <person name="Riley R."/>
            <person name="Saito K."/>
            <person name="San Clemente H."/>
            <person name="Shapiro H."/>
            <person name="van Tuinen D."/>
            <person name="Becard G."/>
            <person name="Bonfante P."/>
            <person name="Paszkowski U."/>
            <person name="Shachar-Hill Y."/>
            <person name="Young J.P."/>
            <person name="Sanders I.R."/>
            <person name="Henrissat B."/>
            <person name="Rensing S.A."/>
            <person name="Grigoriev I.V."/>
            <person name="Corradi N."/>
            <person name="Roux C."/>
            <person name="Martin F."/>
        </authorList>
    </citation>
    <scope>NUCLEOTIDE SEQUENCE</scope>
    <source>
        <strain evidence="2">DAOM 197198</strain>
    </source>
</reference>
<proteinExistence type="predicted"/>